<dbReference type="PANTHER" id="PTHR33336">
    <property type="entry name" value="QUINOL MONOOXYGENASE YGIN-RELATED"/>
    <property type="match status" value="1"/>
</dbReference>
<dbReference type="GO" id="GO:0004497">
    <property type="term" value="F:monooxygenase activity"/>
    <property type="evidence" value="ECO:0007669"/>
    <property type="project" value="UniProtKB-KW"/>
</dbReference>
<dbReference type="Proteomes" id="UP000289718">
    <property type="component" value="Unassembled WGS sequence"/>
</dbReference>
<dbReference type="OrthoDB" id="287932at2"/>
<keyword evidence="3" id="KW-1185">Reference proteome</keyword>
<keyword evidence="2" id="KW-0560">Oxidoreductase</keyword>
<feature type="domain" description="ABM" evidence="1">
    <location>
        <begin position="4"/>
        <end position="95"/>
    </location>
</feature>
<dbReference type="EMBL" id="NXIE01000001">
    <property type="protein sequence ID" value="RXK14553.1"/>
    <property type="molecule type" value="Genomic_DNA"/>
</dbReference>
<keyword evidence="2" id="KW-0503">Monooxygenase</keyword>
<dbReference type="SUPFAM" id="SSF54909">
    <property type="entry name" value="Dimeric alpha+beta barrel"/>
    <property type="match status" value="1"/>
</dbReference>
<dbReference type="PROSITE" id="PS51725">
    <property type="entry name" value="ABM"/>
    <property type="match status" value="1"/>
</dbReference>
<sequence length="105" mass="12732">MSSIVFTVKIKVKEEFTQIVYPFMQAMHKLTHEFDEGFIQYDLYKDKEDENKFYFIEEWDSEESLEKHKQKEHYKSFIEFMDGKLESIDKVLEKIDTSSLEKVES</sequence>
<gene>
    <name evidence="2" type="ORF">CP965_03645</name>
</gene>
<dbReference type="Pfam" id="PF03992">
    <property type="entry name" value="ABM"/>
    <property type="match status" value="1"/>
</dbReference>
<dbReference type="Gene3D" id="3.30.70.100">
    <property type="match status" value="1"/>
</dbReference>
<dbReference type="PANTHER" id="PTHR33336:SF3">
    <property type="entry name" value="ABM DOMAIN-CONTAINING PROTEIN"/>
    <property type="match status" value="1"/>
</dbReference>
<proteinExistence type="predicted"/>
<reference evidence="2 3" key="1">
    <citation type="submission" date="2017-09" db="EMBL/GenBank/DDBJ databases">
        <title>Genomics of the genus Arcobacter.</title>
        <authorList>
            <person name="Perez-Cataluna A."/>
            <person name="Figueras M.J."/>
            <person name="Salas-Masso N."/>
        </authorList>
    </citation>
    <scope>NUCLEOTIDE SEQUENCE [LARGE SCALE GENOMIC DNA]</scope>
    <source>
        <strain evidence="2 3">F156-34</strain>
    </source>
</reference>
<name>A0A4Q1AYV0_9BACT</name>
<dbReference type="GO" id="GO:0005829">
    <property type="term" value="C:cytosol"/>
    <property type="evidence" value="ECO:0007669"/>
    <property type="project" value="TreeGrafter"/>
</dbReference>
<comment type="caution">
    <text evidence="2">The sequence shown here is derived from an EMBL/GenBank/DDBJ whole genome shotgun (WGS) entry which is preliminary data.</text>
</comment>
<organism evidence="2 3">
    <name type="scientific">Halarcobacter mediterraneus</name>
    <dbReference type="NCBI Taxonomy" id="2023153"/>
    <lineage>
        <taxon>Bacteria</taxon>
        <taxon>Pseudomonadati</taxon>
        <taxon>Campylobacterota</taxon>
        <taxon>Epsilonproteobacteria</taxon>
        <taxon>Campylobacterales</taxon>
        <taxon>Arcobacteraceae</taxon>
        <taxon>Halarcobacter</taxon>
    </lineage>
</organism>
<dbReference type="RefSeq" id="WP_129060693.1">
    <property type="nucleotide sequence ID" value="NZ_NXIE01000001.1"/>
</dbReference>
<evidence type="ECO:0000313" key="2">
    <source>
        <dbReference type="EMBL" id="RXK14553.1"/>
    </source>
</evidence>
<dbReference type="InterPro" id="IPR011008">
    <property type="entry name" value="Dimeric_a/b-barrel"/>
</dbReference>
<accession>A0A4Q1AYV0</accession>
<dbReference type="InterPro" id="IPR050744">
    <property type="entry name" value="AI-2_Isomerase_LsrG"/>
</dbReference>
<evidence type="ECO:0000313" key="3">
    <source>
        <dbReference type="Proteomes" id="UP000289718"/>
    </source>
</evidence>
<dbReference type="AlphaFoldDB" id="A0A4Q1AYV0"/>
<protein>
    <submittedName>
        <fullName evidence="2">Antibiotic biosynthesis monooxygenase</fullName>
    </submittedName>
</protein>
<dbReference type="InterPro" id="IPR007138">
    <property type="entry name" value="ABM_dom"/>
</dbReference>
<evidence type="ECO:0000259" key="1">
    <source>
        <dbReference type="PROSITE" id="PS51725"/>
    </source>
</evidence>